<proteinExistence type="predicted"/>
<protein>
    <submittedName>
        <fullName evidence="1">Uncharacterized protein</fullName>
    </submittedName>
</protein>
<name>A0A737B908_SALNE</name>
<dbReference type="AlphaFoldDB" id="A0A737B908"/>
<comment type="caution">
    <text evidence="1">The sequence shown here is derived from an EMBL/GenBank/DDBJ whole genome shotgun (WGS) entry which is preliminary data.</text>
</comment>
<reference evidence="1" key="1">
    <citation type="journal article" date="2018" name="Genome Biol.">
        <title>SKESA: strategic k-mer extension for scrupulous assemblies.</title>
        <authorList>
            <person name="Souvorov A."/>
            <person name="Agarwala R."/>
            <person name="Lipman D.J."/>
        </authorList>
    </citation>
    <scope>NUCLEOTIDE SEQUENCE</scope>
    <source>
        <strain evidence="1">NCTR-RN187</strain>
    </source>
</reference>
<sequence>MWSILGYGGKYHFFIDYTQKISLRKGDLPPLRGGLPAVECGFAPHTRPLKATNYHSSVVTVWTLPSLQFHVVD</sequence>
<accession>A0A737B908</accession>
<gene>
    <name evidence="1" type="ORF">GNA70_003708</name>
</gene>
<evidence type="ECO:0000313" key="1">
    <source>
        <dbReference type="EMBL" id="HAE8089595.1"/>
    </source>
</evidence>
<dbReference type="EMBL" id="DAATCY010000020">
    <property type="protein sequence ID" value="HAE8089595.1"/>
    <property type="molecule type" value="Genomic_DNA"/>
</dbReference>
<organism evidence="1">
    <name type="scientific">Salmonella newport</name>
    <dbReference type="NCBI Taxonomy" id="108619"/>
    <lineage>
        <taxon>Bacteria</taxon>
        <taxon>Pseudomonadati</taxon>
        <taxon>Pseudomonadota</taxon>
        <taxon>Gammaproteobacteria</taxon>
        <taxon>Enterobacterales</taxon>
        <taxon>Enterobacteriaceae</taxon>
        <taxon>Salmonella</taxon>
    </lineage>
</organism>
<reference evidence="1" key="2">
    <citation type="submission" date="2018-07" db="EMBL/GenBank/DDBJ databases">
        <authorList>
            <consortium name="NCBI Pathogen Detection Project"/>
        </authorList>
    </citation>
    <scope>NUCLEOTIDE SEQUENCE</scope>
    <source>
        <strain evidence="1">NCTR-RN187</strain>
    </source>
</reference>